<dbReference type="CDD" id="cd04690">
    <property type="entry name" value="NUDIX_Hydrolase"/>
    <property type="match status" value="1"/>
</dbReference>
<dbReference type="Gene3D" id="3.90.79.10">
    <property type="entry name" value="Nucleoside Triphosphate Pyrophosphohydrolase"/>
    <property type="match status" value="1"/>
</dbReference>
<proteinExistence type="predicted"/>
<evidence type="ECO:0000256" key="1">
    <source>
        <dbReference type="ARBA" id="ARBA00001946"/>
    </source>
</evidence>
<evidence type="ECO:0000256" key="2">
    <source>
        <dbReference type="ARBA" id="ARBA00022801"/>
    </source>
</evidence>
<evidence type="ECO:0000259" key="3">
    <source>
        <dbReference type="PROSITE" id="PS51462"/>
    </source>
</evidence>
<keyword evidence="2" id="KW-0378">Hydrolase</keyword>
<dbReference type="PANTHER" id="PTHR43046">
    <property type="entry name" value="GDP-MANNOSE MANNOSYL HYDROLASE"/>
    <property type="match status" value="1"/>
</dbReference>
<dbReference type="Proteomes" id="UP001335729">
    <property type="component" value="Unassembled WGS sequence"/>
</dbReference>
<dbReference type="EMBL" id="JAZDUE010000009">
    <property type="protein sequence ID" value="MEE4023874.1"/>
    <property type="molecule type" value="Genomic_DNA"/>
</dbReference>
<feature type="domain" description="Nudix hydrolase" evidence="3">
    <location>
        <begin position="5"/>
        <end position="134"/>
    </location>
</feature>
<dbReference type="RefSeq" id="WP_330505257.1">
    <property type="nucleotide sequence ID" value="NZ_JAZDUE010000009.1"/>
</dbReference>
<name>A0ABU7MVU1_9ACTN</name>
<evidence type="ECO:0000313" key="5">
    <source>
        <dbReference type="Proteomes" id="UP001335729"/>
    </source>
</evidence>
<dbReference type="PROSITE" id="PS51462">
    <property type="entry name" value="NUDIX"/>
    <property type="match status" value="1"/>
</dbReference>
<organism evidence="4 5">
    <name type="scientific">Gordonia prachuapensis</name>
    <dbReference type="NCBI Taxonomy" id="3115651"/>
    <lineage>
        <taxon>Bacteria</taxon>
        <taxon>Bacillati</taxon>
        <taxon>Actinomycetota</taxon>
        <taxon>Actinomycetes</taxon>
        <taxon>Mycobacteriales</taxon>
        <taxon>Gordoniaceae</taxon>
        <taxon>Gordonia</taxon>
    </lineage>
</organism>
<dbReference type="PANTHER" id="PTHR43046:SF2">
    <property type="entry name" value="8-OXO-DGTP DIPHOSPHATASE-RELATED"/>
    <property type="match status" value="1"/>
</dbReference>
<reference evidence="4 5" key="1">
    <citation type="submission" date="2024-01" db="EMBL/GenBank/DDBJ databases">
        <title>Draft genome sequence of Gordonia sp. PKS22-38.</title>
        <authorList>
            <person name="Suphannarot A."/>
            <person name="Mingma R."/>
        </authorList>
    </citation>
    <scope>NUCLEOTIDE SEQUENCE [LARGE SCALE GENOMIC DNA]</scope>
    <source>
        <strain evidence="4 5">PKS22-38</strain>
    </source>
</reference>
<keyword evidence="5" id="KW-1185">Reference proteome</keyword>
<dbReference type="SUPFAM" id="SSF55811">
    <property type="entry name" value="Nudix"/>
    <property type="match status" value="1"/>
</dbReference>
<gene>
    <name evidence="4" type="ORF">V1Y59_12365</name>
</gene>
<protein>
    <submittedName>
        <fullName evidence="4">NUDIX domain-containing protein</fullName>
    </submittedName>
</protein>
<comment type="cofactor">
    <cofactor evidence="1">
        <name>Mg(2+)</name>
        <dbReference type="ChEBI" id="CHEBI:18420"/>
    </cofactor>
</comment>
<comment type="caution">
    <text evidence="4">The sequence shown here is derived from an EMBL/GenBank/DDBJ whole genome shotgun (WGS) entry which is preliminary data.</text>
</comment>
<dbReference type="Pfam" id="PF00293">
    <property type="entry name" value="NUDIX"/>
    <property type="match status" value="1"/>
</dbReference>
<evidence type="ECO:0000313" key="4">
    <source>
        <dbReference type="EMBL" id="MEE4023874.1"/>
    </source>
</evidence>
<accession>A0ABU7MVU1</accession>
<dbReference type="InterPro" id="IPR015797">
    <property type="entry name" value="NUDIX_hydrolase-like_dom_sf"/>
</dbReference>
<dbReference type="InterPro" id="IPR000086">
    <property type="entry name" value="NUDIX_hydrolase_dom"/>
</dbReference>
<sequence>MPNTGLIVVSGVIVRDRDGRLLTVRKRGTARFMLPGGKPEPSESAVDAAARECVEEIGLRVAPDRLRPWGRFRSAAANEDGYELEATLFGYDGVVAEIVPAAEIAEIRWLDVDVRPLPDDLAPLLVEHVIPALTVADS</sequence>